<name>A0A4U6D548_9BACT</name>
<dbReference type="EMBL" id="SZVO01000004">
    <property type="protein sequence ID" value="TKT92460.1"/>
    <property type="molecule type" value="Genomic_DNA"/>
</dbReference>
<proteinExistence type="predicted"/>
<reference evidence="1 2" key="1">
    <citation type="submission" date="2019-05" db="EMBL/GenBank/DDBJ databases">
        <title>Dyadobacter AR-3-8 sp. nov., isolated from arctic soil.</title>
        <authorList>
            <person name="Chaudhary D.K."/>
        </authorList>
    </citation>
    <scope>NUCLEOTIDE SEQUENCE [LARGE SCALE GENOMIC DNA]</scope>
    <source>
        <strain evidence="1 2">AR-3-8</strain>
    </source>
</reference>
<keyword evidence="2" id="KW-1185">Reference proteome</keyword>
<accession>A0A4U6D548</accession>
<dbReference type="Proteomes" id="UP000304900">
    <property type="component" value="Unassembled WGS sequence"/>
</dbReference>
<protein>
    <recommendedName>
        <fullName evidence="3">Outer membrane protein beta-barrel domain-containing protein</fullName>
    </recommendedName>
</protein>
<dbReference type="RefSeq" id="WP_137340005.1">
    <property type="nucleotide sequence ID" value="NZ_BSQH01000014.1"/>
</dbReference>
<sequence length="226" mass="25344">MKIFITLFFIGNSDSYKVRAILILFASLSYNYQLKAQSYLLDKSKNASFVSASIGSDDWAVYKTAAIGYSVNGRFDMVLAGIYESGSTAKAYTITPALSYLVVKQDKLPLSIGLFAGYGFKNFNHTKDLKNYTIKTGISLYHKIKIRNNVLLIPGLFCGQDFTKTRLDDYTNRFSTRSAGIQTTLLIKNFSITPQFSYTQLRGSLFTLQAGLILFKSEFIQPVNEL</sequence>
<dbReference type="AlphaFoldDB" id="A0A4U6D548"/>
<dbReference type="OrthoDB" id="1450254at2"/>
<evidence type="ECO:0000313" key="1">
    <source>
        <dbReference type="EMBL" id="TKT92460.1"/>
    </source>
</evidence>
<organism evidence="1 2">
    <name type="scientific">Dyadobacter frigoris</name>
    <dbReference type="NCBI Taxonomy" id="2576211"/>
    <lineage>
        <taxon>Bacteria</taxon>
        <taxon>Pseudomonadati</taxon>
        <taxon>Bacteroidota</taxon>
        <taxon>Cytophagia</taxon>
        <taxon>Cytophagales</taxon>
        <taxon>Spirosomataceae</taxon>
        <taxon>Dyadobacter</taxon>
    </lineage>
</organism>
<evidence type="ECO:0000313" key="2">
    <source>
        <dbReference type="Proteomes" id="UP000304900"/>
    </source>
</evidence>
<gene>
    <name evidence="1" type="ORF">FDK13_10860</name>
</gene>
<comment type="caution">
    <text evidence="1">The sequence shown here is derived from an EMBL/GenBank/DDBJ whole genome shotgun (WGS) entry which is preliminary data.</text>
</comment>
<evidence type="ECO:0008006" key="3">
    <source>
        <dbReference type="Google" id="ProtNLM"/>
    </source>
</evidence>